<dbReference type="PANTHER" id="PTHR42194:SF1">
    <property type="entry name" value="UPF0276 PROTEIN HI_1600"/>
    <property type="match status" value="1"/>
</dbReference>
<dbReference type="InterPro" id="IPR007801">
    <property type="entry name" value="MbnB/TglH/ChrH"/>
</dbReference>
<sequence length="316" mass="34885">MAQTEPRLSSDSAANLGLGLGLRNVHFDYLLKHRPKVDWFEAISENFMDSGGRPRYVLDTLAEQYPIVLHGVSMSIGSTDPLDMGYLTRLKALADGVGARWISDHLCWTGVNGMNSHDLLPLPLNEATLAHVASRVEMVQQQLQQPLVLENPSSYLRFEQSDMDEPTFLSELVARTGCRLLLDVNNVYVSCFNQEADPYDYLRRFPMAAVVQFHLAGHSHCGTHIVDTHDRPVAAEVWRLYQLAYEASGGASTLLEWDGNIPALPDCLAELNKAKLCVTGLLETASAIGAPPQRSAVSTPVEFLVPDVRAQTRESV</sequence>
<dbReference type="SUPFAM" id="SSF51658">
    <property type="entry name" value="Xylose isomerase-like"/>
    <property type="match status" value="1"/>
</dbReference>
<dbReference type="PANTHER" id="PTHR42194">
    <property type="entry name" value="UPF0276 PROTEIN HI_1600"/>
    <property type="match status" value="1"/>
</dbReference>
<dbReference type="Gene3D" id="3.20.20.150">
    <property type="entry name" value="Divalent-metal-dependent TIM barrel enzymes"/>
    <property type="match status" value="1"/>
</dbReference>
<dbReference type="EMBL" id="BAABJZ010000023">
    <property type="protein sequence ID" value="GAA4882867.1"/>
    <property type="molecule type" value="Genomic_DNA"/>
</dbReference>
<dbReference type="Proteomes" id="UP001499988">
    <property type="component" value="Unassembled WGS sequence"/>
</dbReference>
<reference evidence="2" key="1">
    <citation type="journal article" date="2019" name="Int. J. Syst. Evol. Microbiol.">
        <title>The Global Catalogue of Microorganisms (GCM) 10K type strain sequencing project: providing services to taxonomists for standard genome sequencing and annotation.</title>
        <authorList>
            <consortium name="The Broad Institute Genomics Platform"/>
            <consortium name="The Broad Institute Genome Sequencing Center for Infectious Disease"/>
            <person name="Wu L."/>
            <person name="Ma J."/>
        </authorList>
    </citation>
    <scope>NUCLEOTIDE SEQUENCE [LARGE SCALE GENOMIC DNA]</scope>
    <source>
        <strain evidence="2">JCM 18401</strain>
    </source>
</reference>
<evidence type="ECO:0000313" key="2">
    <source>
        <dbReference type="Proteomes" id="UP001499988"/>
    </source>
</evidence>
<gene>
    <name evidence="1" type="ORF">GCM10023333_16430</name>
</gene>
<keyword evidence="2" id="KW-1185">Reference proteome</keyword>
<dbReference type="NCBIfam" id="NF003818">
    <property type="entry name" value="PRK05409.1"/>
    <property type="match status" value="1"/>
</dbReference>
<proteinExistence type="predicted"/>
<evidence type="ECO:0000313" key="1">
    <source>
        <dbReference type="EMBL" id="GAA4882867.1"/>
    </source>
</evidence>
<organism evidence="1 2">
    <name type="scientific">Ferrimonas pelagia</name>
    <dbReference type="NCBI Taxonomy" id="1177826"/>
    <lineage>
        <taxon>Bacteria</taxon>
        <taxon>Pseudomonadati</taxon>
        <taxon>Pseudomonadota</taxon>
        <taxon>Gammaproteobacteria</taxon>
        <taxon>Alteromonadales</taxon>
        <taxon>Ferrimonadaceae</taxon>
        <taxon>Ferrimonas</taxon>
    </lineage>
</organism>
<name>A0ABP9ENB2_9GAMM</name>
<accession>A0ABP9ENB2</accession>
<comment type="caution">
    <text evidence="1">The sequence shown here is derived from an EMBL/GenBank/DDBJ whole genome shotgun (WGS) entry which is preliminary data.</text>
</comment>
<dbReference type="InterPro" id="IPR036237">
    <property type="entry name" value="Xyl_isomerase-like_sf"/>
</dbReference>
<protein>
    <submittedName>
        <fullName evidence="1">DUF692 domain-containing protein</fullName>
    </submittedName>
</protein>
<dbReference type="Pfam" id="PF05114">
    <property type="entry name" value="MbnB_TglH_ChrH"/>
    <property type="match status" value="1"/>
</dbReference>